<dbReference type="InterPro" id="IPR012338">
    <property type="entry name" value="Beta-lactam/transpept-like"/>
</dbReference>
<comment type="catalytic activity">
    <reaction evidence="12">
        <text>Preferential cleavage: (Ac)2-L-Lys-D-Ala-|-D-Ala. Also transpeptidation of peptidyl-alanyl moieties that are N-acyl substituents of D-alanine.</text>
        <dbReference type="EC" id="3.4.16.4"/>
    </reaction>
</comment>
<evidence type="ECO:0000313" key="16">
    <source>
        <dbReference type="EMBL" id="MBC5663753.1"/>
    </source>
</evidence>
<dbReference type="InterPro" id="IPR001967">
    <property type="entry name" value="Peptidase_S11_N"/>
</dbReference>
<feature type="compositionally biased region" description="Acidic residues" evidence="14">
    <location>
        <begin position="12"/>
        <end position="26"/>
    </location>
</feature>
<dbReference type="SUPFAM" id="SSF56601">
    <property type="entry name" value="beta-lactamase/transpeptidase-like"/>
    <property type="match status" value="1"/>
</dbReference>
<comment type="pathway">
    <text evidence="2">Cell wall biogenesis; peptidoglycan biosynthesis.</text>
</comment>
<evidence type="ECO:0000256" key="12">
    <source>
        <dbReference type="ARBA" id="ARBA00034000"/>
    </source>
</evidence>
<dbReference type="PRINTS" id="PR00725">
    <property type="entry name" value="DADACBPTASE1"/>
</dbReference>
<dbReference type="InterPro" id="IPR015956">
    <property type="entry name" value="Peniciliin-bd_prot_C_sf"/>
</dbReference>
<keyword evidence="11" id="KW-0961">Cell wall biogenesis/degradation</keyword>
<evidence type="ECO:0000256" key="13">
    <source>
        <dbReference type="RuleBase" id="RU004016"/>
    </source>
</evidence>
<dbReference type="InterPro" id="IPR012907">
    <property type="entry name" value="Peptidase_S11_C"/>
</dbReference>
<organism evidence="16 17">
    <name type="scientific">Dorea hominis</name>
    <dbReference type="NCBI Taxonomy" id="2763040"/>
    <lineage>
        <taxon>Bacteria</taxon>
        <taxon>Bacillati</taxon>
        <taxon>Bacillota</taxon>
        <taxon>Clostridia</taxon>
        <taxon>Lachnospirales</taxon>
        <taxon>Lachnospiraceae</taxon>
        <taxon>Dorea</taxon>
    </lineage>
</organism>
<dbReference type="Proteomes" id="UP000647235">
    <property type="component" value="Unassembled WGS sequence"/>
</dbReference>
<dbReference type="GO" id="GO:0004180">
    <property type="term" value="F:carboxypeptidase activity"/>
    <property type="evidence" value="ECO:0007669"/>
    <property type="project" value="UniProtKB-KW"/>
</dbReference>
<name>A0ABR7EQX5_9FIRM</name>
<keyword evidence="6" id="KW-0645">Protease</keyword>
<dbReference type="InterPro" id="IPR037167">
    <property type="entry name" value="Peptidase_S11_C_sf"/>
</dbReference>
<dbReference type="Gene3D" id="3.40.710.10">
    <property type="entry name" value="DD-peptidase/beta-lactamase superfamily"/>
    <property type="match status" value="1"/>
</dbReference>
<comment type="similarity">
    <text evidence="3 13">Belongs to the peptidase S11 family.</text>
</comment>
<keyword evidence="8" id="KW-0378">Hydrolase</keyword>
<dbReference type="Pfam" id="PF00768">
    <property type="entry name" value="Peptidase_S11"/>
    <property type="match status" value="1"/>
</dbReference>
<comment type="caution">
    <text evidence="16">The sequence shown here is derived from an EMBL/GenBank/DDBJ whole genome shotgun (WGS) entry which is preliminary data.</text>
</comment>
<dbReference type="SMART" id="SM00936">
    <property type="entry name" value="PBP5_C"/>
    <property type="match status" value="1"/>
</dbReference>
<evidence type="ECO:0000256" key="9">
    <source>
        <dbReference type="ARBA" id="ARBA00022960"/>
    </source>
</evidence>
<evidence type="ECO:0000256" key="8">
    <source>
        <dbReference type="ARBA" id="ARBA00022801"/>
    </source>
</evidence>
<keyword evidence="9" id="KW-0133">Cell shape</keyword>
<keyword evidence="7" id="KW-0732">Signal</keyword>
<evidence type="ECO:0000256" key="11">
    <source>
        <dbReference type="ARBA" id="ARBA00023316"/>
    </source>
</evidence>
<evidence type="ECO:0000256" key="7">
    <source>
        <dbReference type="ARBA" id="ARBA00022729"/>
    </source>
</evidence>
<sequence>MMTCQSSILSLAEEERETTENTDNEEKEQKETEDTKEMVSAPSALLMEVSTGKVLYEKNADEKRPPASVTKIMTLLLVFDALDAGKIKLEDPVTVSEYAASMGGSQVFLEPGETQSVKTMIKCIAVASANDAAVAMAEHVGGSEKVFVGQMNKRAEELGMMHTHFKNCNGLDTDGHETTARDIAKMSREMLRKHPQIEKYCKIWMEDITHETKKGKTTFGLSNTNKLIRHYAYATGLKTGSTGKAKFCISATAKKDDVELIAVIMAADDSKKRMKDAISLLEYGFGSCKVYREKENLKLKEIKLIRGKKDMFKIMTEKRFSYVLSQGEDISKIKRSLHIKKNLHAPVKKGDKVGTIEYTLDGKSIGTVPVVSKESIGRQRLFDVIREFASSFLFAKS</sequence>
<proteinExistence type="inferred from homology"/>
<dbReference type="PANTHER" id="PTHR21581:SF6">
    <property type="entry name" value="TRAFFICKING PROTEIN PARTICLE COMPLEX SUBUNIT 12"/>
    <property type="match status" value="1"/>
</dbReference>
<comment type="function">
    <text evidence="1">Removes C-terminal D-alanyl residues from sugar-peptide cell wall precursors.</text>
</comment>
<reference evidence="16 17" key="1">
    <citation type="submission" date="2020-08" db="EMBL/GenBank/DDBJ databases">
        <title>Genome public.</title>
        <authorList>
            <person name="Liu C."/>
            <person name="Sun Q."/>
        </authorList>
    </citation>
    <scope>NUCLEOTIDE SEQUENCE [LARGE SCALE GENOMIC DNA]</scope>
    <source>
        <strain evidence="16 17">NSJ-36</strain>
    </source>
</reference>
<evidence type="ECO:0000259" key="15">
    <source>
        <dbReference type="SMART" id="SM00936"/>
    </source>
</evidence>
<evidence type="ECO:0000256" key="1">
    <source>
        <dbReference type="ARBA" id="ARBA00003217"/>
    </source>
</evidence>
<evidence type="ECO:0000256" key="2">
    <source>
        <dbReference type="ARBA" id="ARBA00004752"/>
    </source>
</evidence>
<evidence type="ECO:0000256" key="5">
    <source>
        <dbReference type="ARBA" id="ARBA00022645"/>
    </source>
</evidence>
<dbReference type="InterPro" id="IPR018044">
    <property type="entry name" value="Peptidase_S11"/>
</dbReference>
<dbReference type="PANTHER" id="PTHR21581">
    <property type="entry name" value="D-ALANYL-D-ALANINE CARBOXYPEPTIDASE"/>
    <property type="match status" value="1"/>
</dbReference>
<protein>
    <recommendedName>
        <fullName evidence="4">serine-type D-Ala-D-Ala carboxypeptidase</fullName>
        <ecNumber evidence="4">3.4.16.4</ecNumber>
    </recommendedName>
</protein>
<evidence type="ECO:0000256" key="3">
    <source>
        <dbReference type="ARBA" id="ARBA00007164"/>
    </source>
</evidence>
<gene>
    <name evidence="16" type="ORF">H8S07_00420</name>
</gene>
<keyword evidence="10" id="KW-0573">Peptidoglycan synthesis</keyword>
<accession>A0ABR7EQX5</accession>
<evidence type="ECO:0000313" key="17">
    <source>
        <dbReference type="Proteomes" id="UP000647235"/>
    </source>
</evidence>
<feature type="region of interest" description="Disordered" evidence="14">
    <location>
        <begin position="1"/>
        <end position="38"/>
    </location>
</feature>
<feature type="domain" description="Peptidase S11 D-Ala-D-Ala carboxypeptidase A C-terminal" evidence="15">
    <location>
        <begin position="285"/>
        <end position="378"/>
    </location>
</feature>
<dbReference type="Gene3D" id="2.60.410.10">
    <property type="entry name" value="D-Ala-D-Ala carboxypeptidase, C-terminal domain"/>
    <property type="match status" value="1"/>
</dbReference>
<feature type="compositionally biased region" description="Basic and acidic residues" evidence="14">
    <location>
        <begin position="27"/>
        <end position="37"/>
    </location>
</feature>
<dbReference type="Pfam" id="PF07943">
    <property type="entry name" value="PBP5_C"/>
    <property type="match status" value="1"/>
</dbReference>
<evidence type="ECO:0000256" key="14">
    <source>
        <dbReference type="SAM" id="MobiDB-lite"/>
    </source>
</evidence>
<keyword evidence="17" id="KW-1185">Reference proteome</keyword>
<evidence type="ECO:0000256" key="10">
    <source>
        <dbReference type="ARBA" id="ARBA00022984"/>
    </source>
</evidence>
<dbReference type="EC" id="3.4.16.4" evidence="4"/>
<keyword evidence="5 16" id="KW-0121">Carboxypeptidase</keyword>
<dbReference type="EMBL" id="JACOOY010000001">
    <property type="protein sequence ID" value="MBC5663753.1"/>
    <property type="molecule type" value="Genomic_DNA"/>
</dbReference>
<dbReference type="SUPFAM" id="SSF69189">
    <property type="entry name" value="Penicillin-binding protein associated domain"/>
    <property type="match status" value="1"/>
</dbReference>
<evidence type="ECO:0000256" key="4">
    <source>
        <dbReference type="ARBA" id="ARBA00012448"/>
    </source>
</evidence>
<evidence type="ECO:0000256" key="6">
    <source>
        <dbReference type="ARBA" id="ARBA00022670"/>
    </source>
</evidence>